<dbReference type="Gene3D" id="3.90.1720.10">
    <property type="entry name" value="endopeptidase domain like (from Nostoc punctiforme)"/>
    <property type="match status" value="1"/>
</dbReference>
<sequence>MILTARLKSLSFVLLGLLALLAGFWWSASNPQQDGGATLPLTDGVGLIGPPRNFSPTEAAALFADSRKACEGPCITPFGEILGIADGAEARSNCTSRCVLPKRGFLDLESGAYAVLEEAPEDTALVYVGITYQCVGYARYWWMKNLSLTFGDVDDAHQILYLTEATDPRTGETFALGRSVNGSAERPPQRGDLLVYAADRDDPEWRFGHVAVIVGVDLERSLVSVAEENYDNHPWQNPEVFARQVRLFEINGRYTMLDLSEGETRNSDGGQIAGWIYPVR</sequence>
<feature type="domain" description="Peptidase C51" evidence="1">
    <location>
        <begin position="109"/>
        <end position="258"/>
    </location>
</feature>
<dbReference type="InterPro" id="IPR007921">
    <property type="entry name" value="CHAP_dom"/>
</dbReference>
<dbReference type="PROSITE" id="PS50911">
    <property type="entry name" value="CHAP"/>
    <property type="match status" value="1"/>
</dbReference>
<reference evidence="2 3" key="1">
    <citation type="journal article" date="2020" name="Microorganisms">
        <title>Osmotic Adaptation and Compatible Solute Biosynthesis of Phototrophic Bacteria as Revealed from Genome Analyses.</title>
        <authorList>
            <person name="Imhoff J.F."/>
            <person name="Rahn T."/>
            <person name="Kunzel S."/>
            <person name="Keller A."/>
            <person name="Neulinger S.C."/>
        </authorList>
    </citation>
    <scope>NUCLEOTIDE SEQUENCE [LARGE SCALE GENOMIC DNA]</scope>
    <source>
        <strain evidence="2 3">DSM 25653</strain>
    </source>
</reference>
<evidence type="ECO:0000259" key="1">
    <source>
        <dbReference type="PROSITE" id="PS50911"/>
    </source>
</evidence>
<evidence type="ECO:0000313" key="2">
    <source>
        <dbReference type="EMBL" id="MBK1618452.1"/>
    </source>
</evidence>
<dbReference type="SUPFAM" id="SSF54001">
    <property type="entry name" value="Cysteine proteinases"/>
    <property type="match status" value="1"/>
</dbReference>
<dbReference type="Proteomes" id="UP001138768">
    <property type="component" value="Unassembled WGS sequence"/>
</dbReference>
<gene>
    <name evidence="2" type="ORF">CKO42_08380</name>
</gene>
<dbReference type="GO" id="GO:0016874">
    <property type="term" value="F:ligase activity"/>
    <property type="evidence" value="ECO:0007669"/>
    <property type="project" value="TreeGrafter"/>
</dbReference>
<dbReference type="EMBL" id="NRRY01000010">
    <property type="protein sequence ID" value="MBK1618452.1"/>
    <property type="molecule type" value="Genomic_DNA"/>
</dbReference>
<name>A0A9X1B4C3_9GAMM</name>
<accession>A0A9X1B4C3</accession>
<proteinExistence type="predicted"/>
<dbReference type="RefSeq" id="WP_200241977.1">
    <property type="nucleotide sequence ID" value="NZ_JAXUFI010000039.1"/>
</dbReference>
<comment type="caution">
    <text evidence="2">The sequence shown here is derived from an EMBL/GenBank/DDBJ whole genome shotgun (WGS) entry which is preliminary data.</text>
</comment>
<dbReference type="PANTHER" id="PTHR30094">
    <property type="entry name" value="BIFUNCTIONAL GLUTATHIONYLSPERMIDINE SYNTHETASE/AMIDASE-RELATED"/>
    <property type="match status" value="1"/>
</dbReference>
<keyword evidence="3" id="KW-1185">Reference proteome</keyword>
<dbReference type="PANTHER" id="PTHR30094:SF0">
    <property type="entry name" value="BIFUNCTIONAL GLUTATHIONYLSPERMIDINE SYNTHETASE_AMIDASE-RELATED"/>
    <property type="match status" value="1"/>
</dbReference>
<protein>
    <submittedName>
        <fullName evidence="2">Amidase</fullName>
    </submittedName>
</protein>
<dbReference type="InterPro" id="IPR038765">
    <property type="entry name" value="Papain-like_cys_pep_sf"/>
</dbReference>
<organism evidence="2 3">
    <name type="scientific">Lamprobacter modestohalophilus</name>
    <dbReference type="NCBI Taxonomy" id="1064514"/>
    <lineage>
        <taxon>Bacteria</taxon>
        <taxon>Pseudomonadati</taxon>
        <taxon>Pseudomonadota</taxon>
        <taxon>Gammaproteobacteria</taxon>
        <taxon>Chromatiales</taxon>
        <taxon>Chromatiaceae</taxon>
        <taxon>Lamprobacter</taxon>
    </lineage>
</organism>
<dbReference type="Pfam" id="PF05257">
    <property type="entry name" value="CHAP"/>
    <property type="match status" value="1"/>
</dbReference>
<dbReference type="AlphaFoldDB" id="A0A9X1B4C3"/>
<evidence type="ECO:0000313" key="3">
    <source>
        <dbReference type="Proteomes" id="UP001138768"/>
    </source>
</evidence>
<dbReference type="InterPro" id="IPR051705">
    <property type="entry name" value="Gsp_Synthetase/Amidase"/>
</dbReference>